<dbReference type="PANTHER" id="PTHR45527:SF1">
    <property type="entry name" value="FATTY ACID SYNTHASE"/>
    <property type="match status" value="1"/>
</dbReference>
<dbReference type="PANTHER" id="PTHR45527">
    <property type="entry name" value="NONRIBOSOMAL PEPTIDE SYNTHETASE"/>
    <property type="match status" value="1"/>
</dbReference>
<dbReference type="InterPro" id="IPR036736">
    <property type="entry name" value="ACP-like_sf"/>
</dbReference>
<dbReference type="InterPro" id="IPR001242">
    <property type="entry name" value="Condensation_dom"/>
</dbReference>
<evidence type="ECO:0000256" key="2">
    <source>
        <dbReference type="ARBA" id="ARBA00022450"/>
    </source>
</evidence>
<dbReference type="InterPro" id="IPR023213">
    <property type="entry name" value="CAT-like_dom_sf"/>
</dbReference>
<comment type="cofactor">
    <cofactor evidence="1">
        <name>pantetheine 4'-phosphate</name>
        <dbReference type="ChEBI" id="CHEBI:47942"/>
    </cofactor>
</comment>
<dbReference type="SMART" id="SM00823">
    <property type="entry name" value="PKS_PP"/>
    <property type="match status" value="1"/>
</dbReference>
<keyword evidence="6" id="KW-1185">Reference proteome</keyword>
<evidence type="ECO:0000313" key="5">
    <source>
        <dbReference type="EMBL" id="MBP2329725.1"/>
    </source>
</evidence>
<evidence type="ECO:0000259" key="4">
    <source>
        <dbReference type="PROSITE" id="PS50075"/>
    </source>
</evidence>
<dbReference type="InterPro" id="IPR020806">
    <property type="entry name" value="PKS_PP-bd"/>
</dbReference>
<proteinExistence type="predicted"/>
<evidence type="ECO:0000256" key="1">
    <source>
        <dbReference type="ARBA" id="ARBA00001957"/>
    </source>
</evidence>
<dbReference type="EMBL" id="JAGINW010000001">
    <property type="protein sequence ID" value="MBP2329725.1"/>
    <property type="molecule type" value="Genomic_DNA"/>
</dbReference>
<dbReference type="SUPFAM" id="SSF52777">
    <property type="entry name" value="CoA-dependent acyltransferases"/>
    <property type="match status" value="2"/>
</dbReference>
<dbReference type="PROSITE" id="PS50075">
    <property type="entry name" value="CARRIER"/>
    <property type="match status" value="1"/>
</dbReference>
<gene>
    <name evidence="5" type="ORF">JOF56_010110</name>
</gene>
<dbReference type="Gene3D" id="3.30.559.30">
    <property type="entry name" value="Nonribosomal peptide synthetase, condensation domain"/>
    <property type="match status" value="1"/>
</dbReference>
<dbReference type="InterPro" id="IPR009081">
    <property type="entry name" value="PP-bd_ACP"/>
</dbReference>
<dbReference type="RefSeq" id="WP_209646441.1">
    <property type="nucleotide sequence ID" value="NZ_JAGINW010000001.1"/>
</dbReference>
<keyword evidence="2" id="KW-0596">Phosphopantetheine</keyword>
<accession>A0ABS4TZ86</accession>
<name>A0ABS4TZ86_9PSEU</name>
<dbReference type="InterPro" id="IPR042099">
    <property type="entry name" value="ANL_N_sf"/>
</dbReference>
<dbReference type="PROSITE" id="PS00012">
    <property type="entry name" value="PHOSPHOPANTETHEINE"/>
    <property type="match status" value="1"/>
</dbReference>
<reference evidence="5 6" key="1">
    <citation type="submission" date="2021-03" db="EMBL/GenBank/DDBJ databases">
        <title>Sequencing the genomes of 1000 actinobacteria strains.</title>
        <authorList>
            <person name="Klenk H.-P."/>
        </authorList>
    </citation>
    <scope>NUCLEOTIDE SEQUENCE [LARGE SCALE GENOMIC DNA]</scope>
    <source>
        <strain evidence="5 6">DSM 46670</strain>
    </source>
</reference>
<comment type="caution">
    <text evidence="5">The sequence shown here is derived from an EMBL/GenBank/DDBJ whole genome shotgun (WGS) entry which is preliminary data.</text>
</comment>
<dbReference type="Gene3D" id="3.30.559.10">
    <property type="entry name" value="Chloramphenicol acetyltransferase-like domain"/>
    <property type="match status" value="1"/>
</dbReference>
<dbReference type="SUPFAM" id="SSF56801">
    <property type="entry name" value="Acetyl-CoA synthetase-like"/>
    <property type="match status" value="1"/>
</dbReference>
<dbReference type="Proteomes" id="UP001519332">
    <property type="component" value="Unassembled WGS sequence"/>
</dbReference>
<feature type="domain" description="Carrier" evidence="4">
    <location>
        <begin position="547"/>
        <end position="622"/>
    </location>
</feature>
<dbReference type="Pfam" id="PF00550">
    <property type="entry name" value="PP-binding"/>
    <property type="match status" value="1"/>
</dbReference>
<evidence type="ECO:0000256" key="3">
    <source>
        <dbReference type="ARBA" id="ARBA00022553"/>
    </source>
</evidence>
<sequence>MTDRTIGERLPLSYAQEQLWFLDQLTPGETFYNVDIGYRLRGPLDVEVLQRSLTLLVARHETLRATFHDADGTPYQLISPPAEVELTVIDRTGEDRDEAVSRELGALAAIPFDLVTGPLYRFTLVRLADDDHVLALSFNHIVIDGWSVAIVNRELAVVYRDLMAGAEPDLPEPALRYRDFVAMQRDRVSVAELDSQLGFWAERLAGLTELDLPADQPRPATGSRAGGDLVLDYPPAFHQELRSFAEQQGTSLFILVTAAIGVVLGRYTRQLDVPLGVPMLGRTDPDLEDVVGMFVNMVVLRADLSGDPSFAGLLEQLAESSLDLYDHQDVPFEKVVERLDPVRVPGRNPLFQVSVQVLGASNSPAGFTLPGLTVEWLEPATTRASFDMNINFFETADGMRGHLSYPADMFGQWRIEAFLGHVEQVLRSAMKNPAQPVSRICLLTEAEHDRALAAGHQVEGIELCYVVDPAGNLLPRGVPGELLVNADEKTRQEQSAEHFEPNPFKQNSVVFRSGNVAHWTEDWQLEILDNDAPGQPAKPDTDGAVTTPATPTEATVASILQTVLDKPVEDPDANFFELGGNSLHATRVVSRINKTFGIKVSVRLLYGDSTVRAIAGAVDELTAAKS</sequence>
<organism evidence="5 6">
    <name type="scientific">Kibdelosporangium banguiense</name>
    <dbReference type="NCBI Taxonomy" id="1365924"/>
    <lineage>
        <taxon>Bacteria</taxon>
        <taxon>Bacillati</taxon>
        <taxon>Actinomycetota</taxon>
        <taxon>Actinomycetes</taxon>
        <taxon>Pseudonocardiales</taxon>
        <taxon>Pseudonocardiaceae</taxon>
        <taxon>Kibdelosporangium</taxon>
    </lineage>
</organism>
<keyword evidence="3" id="KW-0597">Phosphoprotein</keyword>
<dbReference type="Gene3D" id="3.40.50.12780">
    <property type="entry name" value="N-terminal domain of ligase-like"/>
    <property type="match status" value="1"/>
</dbReference>
<dbReference type="SUPFAM" id="SSF47336">
    <property type="entry name" value="ACP-like"/>
    <property type="match status" value="1"/>
</dbReference>
<evidence type="ECO:0000313" key="6">
    <source>
        <dbReference type="Proteomes" id="UP001519332"/>
    </source>
</evidence>
<dbReference type="InterPro" id="IPR006162">
    <property type="entry name" value="Ppantetheine_attach_site"/>
</dbReference>
<dbReference type="CDD" id="cd19531">
    <property type="entry name" value="LCL_NRPS-like"/>
    <property type="match status" value="1"/>
</dbReference>
<protein>
    <submittedName>
        <fullName evidence="5">Non-ribosomal peptide synthetase component F/acyl carrier protein</fullName>
    </submittedName>
</protein>
<dbReference type="Pfam" id="PF00668">
    <property type="entry name" value="Condensation"/>
    <property type="match status" value="1"/>
</dbReference>
<dbReference type="Gene3D" id="1.10.1200.10">
    <property type="entry name" value="ACP-like"/>
    <property type="match status" value="1"/>
</dbReference>